<evidence type="ECO:0000313" key="4">
    <source>
        <dbReference type="EMBL" id="OAG08426.1"/>
    </source>
</evidence>
<dbReference type="GeneID" id="28765339"/>
<dbReference type="AlphaFoldDB" id="A0A177CMA0"/>
<dbReference type="STRING" id="1460663.A0A177CMA0"/>
<dbReference type="InterPro" id="IPR011990">
    <property type="entry name" value="TPR-like_helical_dom_sf"/>
</dbReference>
<dbReference type="InterPro" id="IPR027417">
    <property type="entry name" value="P-loop_NTPase"/>
</dbReference>
<accession>A0A177CMA0</accession>
<dbReference type="Pfam" id="PF13374">
    <property type="entry name" value="TPR_10"/>
    <property type="match status" value="1"/>
</dbReference>
<keyword evidence="1" id="KW-0472">Membrane</keyword>
<evidence type="ECO:0000259" key="3">
    <source>
        <dbReference type="Pfam" id="PF25000"/>
    </source>
</evidence>
<dbReference type="SUPFAM" id="SSF52540">
    <property type="entry name" value="P-loop containing nucleoside triphosphate hydrolases"/>
    <property type="match status" value="1"/>
</dbReference>
<dbReference type="Pfam" id="PF25000">
    <property type="entry name" value="DUF7779"/>
    <property type="match status" value="1"/>
</dbReference>
<dbReference type="InterPro" id="IPR031352">
    <property type="entry name" value="SesA"/>
</dbReference>
<name>A0A177CMA0_9PLEO</name>
<dbReference type="EMBL" id="KV441550">
    <property type="protein sequence ID" value="OAG08426.1"/>
    <property type="molecule type" value="Genomic_DNA"/>
</dbReference>
<dbReference type="Gene3D" id="1.25.40.10">
    <property type="entry name" value="Tetratricopeptide repeat domain"/>
    <property type="match status" value="1"/>
</dbReference>
<dbReference type="RefSeq" id="XP_018038791.1">
    <property type="nucleotide sequence ID" value="XM_018181853.1"/>
</dbReference>
<dbReference type="InterPro" id="IPR056681">
    <property type="entry name" value="DUF7779"/>
</dbReference>
<protein>
    <submittedName>
        <fullName evidence="4">Uncharacterized protein</fullName>
    </submittedName>
</protein>
<dbReference type="SUPFAM" id="SSF48452">
    <property type="entry name" value="TPR-like"/>
    <property type="match status" value="1"/>
</dbReference>
<dbReference type="Gene3D" id="3.40.50.300">
    <property type="entry name" value="P-loop containing nucleotide triphosphate hydrolases"/>
    <property type="match status" value="1"/>
</dbReference>
<dbReference type="Proteomes" id="UP000077069">
    <property type="component" value="Unassembled WGS sequence"/>
</dbReference>
<reference evidence="4 5" key="1">
    <citation type="submission" date="2016-05" db="EMBL/GenBank/DDBJ databases">
        <title>Comparative analysis of secretome profiles of manganese(II)-oxidizing ascomycete fungi.</title>
        <authorList>
            <consortium name="DOE Joint Genome Institute"/>
            <person name="Zeiner C.A."/>
            <person name="Purvine S.O."/>
            <person name="Zink E.M."/>
            <person name="Wu S."/>
            <person name="Pasa-Tolic L."/>
            <person name="Chaput D.L."/>
            <person name="Haridas S."/>
            <person name="Grigoriev I.V."/>
            <person name="Santelli C.M."/>
            <person name="Hansel C.M."/>
        </authorList>
    </citation>
    <scope>NUCLEOTIDE SEQUENCE [LARGE SCALE GENOMIC DNA]</scope>
    <source>
        <strain evidence="4 5">AP3s5-JAC2a</strain>
    </source>
</reference>
<dbReference type="InParanoid" id="A0A177CMA0"/>
<gene>
    <name evidence="4" type="ORF">CC84DRAFT_1203804</name>
</gene>
<organism evidence="4 5">
    <name type="scientific">Paraphaeosphaeria sporulosa</name>
    <dbReference type="NCBI Taxonomy" id="1460663"/>
    <lineage>
        <taxon>Eukaryota</taxon>
        <taxon>Fungi</taxon>
        <taxon>Dikarya</taxon>
        <taxon>Ascomycota</taxon>
        <taxon>Pezizomycotina</taxon>
        <taxon>Dothideomycetes</taxon>
        <taxon>Pleosporomycetidae</taxon>
        <taxon>Pleosporales</taxon>
        <taxon>Massarineae</taxon>
        <taxon>Didymosphaeriaceae</taxon>
        <taxon>Paraphaeosphaeria</taxon>
    </lineage>
</organism>
<keyword evidence="5" id="KW-1185">Reference proteome</keyword>
<keyword evidence="1" id="KW-1133">Transmembrane helix</keyword>
<evidence type="ECO:0000313" key="5">
    <source>
        <dbReference type="Proteomes" id="UP000077069"/>
    </source>
</evidence>
<evidence type="ECO:0000256" key="1">
    <source>
        <dbReference type="SAM" id="Phobius"/>
    </source>
</evidence>
<keyword evidence="1" id="KW-0812">Transmembrane</keyword>
<dbReference type="InterPro" id="IPR053137">
    <property type="entry name" value="NLR-like"/>
</dbReference>
<dbReference type="Pfam" id="PF17107">
    <property type="entry name" value="SesA"/>
    <property type="match status" value="1"/>
</dbReference>
<feature type="transmembrane region" description="Helical" evidence="1">
    <location>
        <begin position="21"/>
        <end position="40"/>
    </location>
</feature>
<evidence type="ECO:0000259" key="2">
    <source>
        <dbReference type="Pfam" id="PF17107"/>
    </source>
</evidence>
<dbReference type="PANTHER" id="PTHR46082">
    <property type="entry name" value="ATP/GTP-BINDING PROTEIN-RELATED"/>
    <property type="match status" value="1"/>
</dbReference>
<feature type="domain" description="NACHT-NTPase and P-loop NTPases N-terminal" evidence="2">
    <location>
        <begin position="248"/>
        <end position="371"/>
    </location>
</feature>
<proteinExistence type="predicted"/>
<dbReference type="PANTHER" id="PTHR46082:SF6">
    <property type="entry name" value="AAA+ ATPASE DOMAIN-CONTAINING PROTEIN-RELATED"/>
    <property type="match status" value="1"/>
</dbReference>
<sequence length="985" mass="108659">MNSTIQSLTPDVMLVTLKTTLFLNAYMLNLTALTGTLSLLSDQRARVVLRAWRAVQTTRQLVRSNAMAVQEEGGEADLEQLAHWVRWAKGVVEQACELNANVDGRDSGGVRVPMAMRAANGTFAIHPTLLAEQEEQDAVMVWLEGVEAAKVDTTQAEQVGREIDIFQVIEEDSESIFSFSTQPGLLASVTKVQGGGLLPEQREALEALWNEVRAASAKPAMPADEMCLRTRQAKATGMQMVLLGRKLIDACIGIANTIIDIGRAVHDAQGLPPKLRELLEKLPAIQELLESAQESCEEGRITDDASKSAQPILKQCAEALAELRDIFRKACPKDGENRTKRIWRGAKTVFFGRDNQVQKLLVTIQDDLRLLEQKEVYVIGDKLDALQQVTQGLADNEDGKYTHTGAGNIIANEGGSPTNYVVGGSNNRQINNPGVYNEGPSTRPEAPPAPFCAIPFRRDPDFVDRGTLLDQVREKCAAPASCIALVGLGGVGKSQLAIEHCYQTADASPETWVFWVHAGTRARFEQGYRRIAEATKMDGWDDPKADVLRLVRSWLCDKSNGRWVMVVDNADDASVFFQNPLQSHATGSFDQSTELLSDFLPQSPNGSILVTSRSRDDAYRLTGTYSSVIEVKPMDKDDALALLKKKLGIIANEDEAVELIDALDFMPLALTQAAAFIRQGATRMSVPRYVEKVRKSDRDRARLLMKDVGDSRRDGKASNSIIATWQISFEHIRTRTPTAARLLSLMSLFDPQGIPESLLHNRYSEEGDGEDGEADFDDDICMLTSFSLVRMSVDGREFEMHRLVQFSTKKWLELCSELEVWQSTYAALMDDNYPVGRPENWAVCQALFPHAQAVVNNRPKDVKALEAWASVLFKAAWYASEIGQYSKAYEMGSAALHFRETILGEEHPDTLNSLNSLGIVLNWQGQYSEAEAMHQQGLEAKERVLGKEHPSTFTSMANLASTSSTSLRIIISGSSGNMAVRGNGT</sequence>
<dbReference type="OrthoDB" id="1658288at2759"/>
<feature type="domain" description="DUF7779" evidence="3">
    <location>
        <begin position="735"/>
        <end position="810"/>
    </location>
</feature>